<dbReference type="Proteomes" id="UP000604825">
    <property type="component" value="Unassembled WGS sequence"/>
</dbReference>
<protein>
    <submittedName>
        <fullName evidence="1">Uncharacterized protein</fullName>
    </submittedName>
</protein>
<organism evidence="1 2">
    <name type="scientific">Miscanthus lutarioriparius</name>
    <dbReference type="NCBI Taxonomy" id="422564"/>
    <lineage>
        <taxon>Eukaryota</taxon>
        <taxon>Viridiplantae</taxon>
        <taxon>Streptophyta</taxon>
        <taxon>Embryophyta</taxon>
        <taxon>Tracheophyta</taxon>
        <taxon>Spermatophyta</taxon>
        <taxon>Magnoliopsida</taxon>
        <taxon>Liliopsida</taxon>
        <taxon>Poales</taxon>
        <taxon>Poaceae</taxon>
        <taxon>PACMAD clade</taxon>
        <taxon>Panicoideae</taxon>
        <taxon>Andropogonodae</taxon>
        <taxon>Andropogoneae</taxon>
        <taxon>Saccharinae</taxon>
        <taxon>Miscanthus</taxon>
    </lineage>
</organism>
<dbReference type="EMBL" id="CAJGYO010000006">
    <property type="protein sequence ID" value="CAD6238040.1"/>
    <property type="molecule type" value="Genomic_DNA"/>
</dbReference>
<keyword evidence="2" id="KW-1185">Reference proteome</keyword>
<comment type="caution">
    <text evidence="1">The sequence shown here is derived from an EMBL/GenBank/DDBJ whole genome shotgun (WGS) entry which is preliminary data.</text>
</comment>
<reference evidence="1" key="1">
    <citation type="submission" date="2020-10" db="EMBL/GenBank/DDBJ databases">
        <authorList>
            <person name="Han B."/>
            <person name="Lu T."/>
            <person name="Zhao Q."/>
            <person name="Huang X."/>
            <person name="Zhao Y."/>
        </authorList>
    </citation>
    <scope>NUCLEOTIDE SEQUENCE</scope>
</reference>
<proteinExistence type="predicted"/>
<dbReference type="OrthoDB" id="310895at2759"/>
<gene>
    <name evidence="1" type="ORF">NCGR_LOCUS25399</name>
</gene>
<dbReference type="AlphaFoldDB" id="A0A811PDR1"/>
<sequence length="86" mass="8915">MASANGSSGGGGKGFEVPKVDIRFTKLFIGGKFVDAVSGTYAAQSLPLQSPPCPPMVDAILSSLPVPSRFTVPVQKQNPMATIYTS</sequence>
<evidence type="ECO:0000313" key="1">
    <source>
        <dbReference type="EMBL" id="CAD6238040.1"/>
    </source>
</evidence>
<name>A0A811PDR1_9POAL</name>
<accession>A0A811PDR1</accession>
<evidence type="ECO:0000313" key="2">
    <source>
        <dbReference type="Proteomes" id="UP000604825"/>
    </source>
</evidence>